<keyword evidence="4" id="KW-1003">Cell membrane</keyword>
<evidence type="ECO:0000256" key="8">
    <source>
        <dbReference type="ARBA" id="ARBA00022967"/>
    </source>
</evidence>
<dbReference type="SUPFAM" id="SSF52540">
    <property type="entry name" value="P-loop containing nucleoside triphosphate hydrolases"/>
    <property type="match status" value="1"/>
</dbReference>
<dbReference type="Pfam" id="PF00005">
    <property type="entry name" value="ABC_tran"/>
    <property type="match status" value="1"/>
</dbReference>
<protein>
    <submittedName>
        <fullName evidence="12">ABC-type dipeptide/oligopeptide/nickel transport system, ATPase component</fullName>
    </submittedName>
</protein>
<dbReference type="Gene3D" id="3.40.50.300">
    <property type="entry name" value="P-loop containing nucleotide triphosphate hydrolases"/>
    <property type="match status" value="1"/>
</dbReference>
<dbReference type="Proteomes" id="UP000183410">
    <property type="component" value="Unassembled WGS sequence"/>
</dbReference>
<dbReference type="RefSeq" id="WP_143088370.1">
    <property type="nucleotide sequence ID" value="NZ_FONN01000001.1"/>
</dbReference>
<evidence type="ECO:0000256" key="7">
    <source>
        <dbReference type="ARBA" id="ARBA00022840"/>
    </source>
</evidence>
<dbReference type="SMART" id="SM00382">
    <property type="entry name" value="AAA"/>
    <property type="match status" value="1"/>
</dbReference>
<evidence type="ECO:0000256" key="2">
    <source>
        <dbReference type="ARBA" id="ARBA00005417"/>
    </source>
</evidence>
<evidence type="ECO:0000256" key="4">
    <source>
        <dbReference type="ARBA" id="ARBA00022475"/>
    </source>
</evidence>
<accession>A0A1I1YPE0</accession>
<evidence type="ECO:0000256" key="5">
    <source>
        <dbReference type="ARBA" id="ARBA00022519"/>
    </source>
</evidence>
<evidence type="ECO:0000256" key="6">
    <source>
        <dbReference type="ARBA" id="ARBA00022741"/>
    </source>
</evidence>
<dbReference type="PANTHER" id="PTHR43297">
    <property type="entry name" value="OLIGOPEPTIDE TRANSPORT ATP-BINDING PROTEIN APPD"/>
    <property type="match status" value="1"/>
</dbReference>
<keyword evidence="3" id="KW-0813">Transport</keyword>
<dbReference type="PANTHER" id="PTHR43297:SF14">
    <property type="entry name" value="ATPASE AAA-TYPE CORE DOMAIN-CONTAINING PROTEIN"/>
    <property type="match status" value="1"/>
</dbReference>
<dbReference type="PROSITE" id="PS00211">
    <property type="entry name" value="ABC_TRANSPORTER_1"/>
    <property type="match status" value="1"/>
</dbReference>
<dbReference type="OrthoDB" id="9802264at2"/>
<gene>
    <name evidence="12" type="ORF">SAMN04487969_101595</name>
</gene>
<dbReference type="InterPro" id="IPR017871">
    <property type="entry name" value="ABC_transporter-like_CS"/>
</dbReference>
<sequence length="288" mass="31967">MPQIMDKETTHMEKAQQENAASPLVAVEAPVLEVSQLQIFTRQEKQQRPLVHGVSFVIPRGETLALVGESGSGKSVTASAVLGLMSGSLGISNGEIRFRGDNVLDWPNKKRRGLRGREIGFIFQNYQESFTPFITVGKQMNETLRSHEKLTRRQAKVHALEWLEQVGLPAERVYSSYPFQLSGGQLQRAAIAGAMMLQPSLLIADEPTTALDVLSGEKVLDVLASLQKRTGCAVLLISHDLRHVVKRASTIAVMKDGHIVELDTAEHILYHCHHEYTQQLLNARPYIT</sequence>
<evidence type="ECO:0000256" key="10">
    <source>
        <dbReference type="SAM" id="MobiDB-lite"/>
    </source>
</evidence>
<dbReference type="GO" id="GO:0005524">
    <property type="term" value="F:ATP binding"/>
    <property type="evidence" value="ECO:0007669"/>
    <property type="project" value="UniProtKB-KW"/>
</dbReference>
<evidence type="ECO:0000313" key="12">
    <source>
        <dbReference type="EMBL" id="SFE19830.1"/>
    </source>
</evidence>
<feature type="domain" description="ABC transporter" evidence="11">
    <location>
        <begin position="34"/>
        <end position="281"/>
    </location>
</feature>
<dbReference type="InterPro" id="IPR003593">
    <property type="entry name" value="AAA+_ATPase"/>
</dbReference>
<dbReference type="CDD" id="cd03257">
    <property type="entry name" value="ABC_NikE_OppD_transporters"/>
    <property type="match status" value="1"/>
</dbReference>
<evidence type="ECO:0000256" key="3">
    <source>
        <dbReference type="ARBA" id="ARBA00022448"/>
    </source>
</evidence>
<keyword evidence="6" id="KW-0547">Nucleotide-binding</keyword>
<dbReference type="PROSITE" id="PS50893">
    <property type="entry name" value="ABC_TRANSPORTER_2"/>
    <property type="match status" value="1"/>
</dbReference>
<evidence type="ECO:0000259" key="11">
    <source>
        <dbReference type="PROSITE" id="PS50893"/>
    </source>
</evidence>
<dbReference type="InterPro" id="IPR027417">
    <property type="entry name" value="P-loop_NTPase"/>
</dbReference>
<keyword evidence="5" id="KW-0997">Cell inner membrane</keyword>
<name>A0A1I1YPE0_9BACL</name>
<keyword evidence="9" id="KW-0472">Membrane</keyword>
<comment type="similarity">
    <text evidence="2">Belongs to the ABC transporter superfamily.</text>
</comment>
<dbReference type="GO" id="GO:0005886">
    <property type="term" value="C:plasma membrane"/>
    <property type="evidence" value="ECO:0007669"/>
    <property type="project" value="UniProtKB-SubCell"/>
</dbReference>
<keyword evidence="13" id="KW-1185">Reference proteome</keyword>
<keyword evidence="7" id="KW-0067">ATP-binding</keyword>
<dbReference type="GO" id="GO:0016887">
    <property type="term" value="F:ATP hydrolysis activity"/>
    <property type="evidence" value="ECO:0007669"/>
    <property type="project" value="InterPro"/>
</dbReference>
<feature type="region of interest" description="Disordered" evidence="10">
    <location>
        <begin position="1"/>
        <end position="20"/>
    </location>
</feature>
<reference evidence="13" key="1">
    <citation type="submission" date="2016-10" db="EMBL/GenBank/DDBJ databases">
        <authorList>
            <person name="Varghese N."/>
            <person name="Submissions S."/>
        </authorList>
    </citation>
    <scope>NUCLEOTIDE SEQUENCE [LARGE SCALE GENOMIC DNA]</scope>
    <source>
        <strain evidence="13">CGMCC 1.10223</strain>
    </source>
</reference>
<evidence type="ECO:0000256" key="9">
    <source>
        <dbReference type="ARBA" id="ARBA00023136"/>
    </source>
</evidence>
<dbReference type="InterPro" id="IPR003439">
    <property type="entry name" value="ABC_transporter-like_ATP-bd"/>
</dbReference>
<comment type="subcellular location">
    <subcellularLocation>
        <location evidence="1">Cell membrane</location>
        <topology evidence="1">Peripheral membrane protein</topology>
    </subcellularLocation>
</comment>
<evidence type="ECO:0000256" key="1">
    <source>
        <dbReference type="ARBA" id="ARBA00004202"/>
    </source>
</evidence>
<feature type="compositionally biased region" description="Basic and acidic residues" evidence="10">
    <location>
        <begin position="1"/>
        <end position="16"/>
    </location>
</feature>
<keyword evidence="8" id="KW-1278">Translocase</keyword>
<dbReference type="InterPro" id="IPR050388">
    <property type="entry name" value="ABC_Ni/Peptide_Import"/>
</dbReference>
<organism evidence="12 13">
    <name type="scientific">Paenibacillus algorifonticola</name>
    <dbReference type="NCBI Taxonomy" id="684063"/>
    <lineage>
        <taxon>Bacteria</taxon>
        <taxon>Bacillati</taxon>
        <taxon>Bacillota</taxon>
        <taxon>Bacilli</taxon>
        <taxon>Bacillales</taxon>
        <taxon>Paenibacillaceae</taxon>
        <taxon>Paenibacillus</taxon>
    </lineage>
</organism>
<proteinExistence type="inferred from homology"/>
<dbReference type="EMBL" id="FONN01000001">
    <property type="protein sequence ID" value="SFE19830.1"/>
    <property type="molecule type" value="Genomic_DNA"/>
</dbReference>
<dbReference type="AlphaFoldDB" id="A0A1I1YPE0"/>
<evidence type="ECO:0000313" key="13">
    <source>
        <dbReference type="Proteomes" id="UP000183410"/>
    </source>
</evidence>